<feature type="compositionally biased region" description="Polar residues" evidence="1">
    <location>
        <begin position="14"/>
        <end position="23"/>
    </location>
</feature>
<proteinExistence type="predicted"/>
<dbReference type="AlphaFoldDB" id="A0AAD9VHH5"/>
<keyword evidence="3" id="KW-1185">Reference proteome</keyword>
<evidence type="ECO:0000313" key="2">
    <source>
        <dbReference type="EMBL" id="KAK2574756.1"/>
    </source>
</evidence>
<organism evidence="2 3">
    <name type="scientific">Odynerus spinipes</name>
    <dbReference type="NCBI Taxonomy" id="1348599"/>
    <lineage>
        <taxon>Eukaryota</taxon>
        <taxon>Metazoa</taxon>
        <taxon>Ecdysozoa</taxon>
        <taxon>Arthropoda</taxon>
        <taxon>Hexapoda</taxon>
        <taxon>Insecta</taxon>
        <taxon>Pterygota</taxon>
        <taxon>Neoptera</taxon>
        <taxon>Endopterygota</taxon>
        <taxon>Hymenoptera</taxon>
        <taxon>Apocrita</taxon>
        <taxon>Aculeata</taxon>
        <taxon>Vespoidea</taxon>
        <taxon>Vespidae</taxon>
        <taxon>Eumeninae</taxon>
        <taxon>Odynerus</taxon>
    </lineage>
</organism>
<comment type="caution">
    <text evidence="2">The sequence shown here is derived from an EMBL/GenBank/DDBJ whole genome shotgun (WGS) entry which is preliminary data.</text>
</comment>
<evidence type="ECO:0000256" key="1">
    <source>
        <dbReference type="SAM" id="MobiDB-lite"/>
    </source>
</evidence>
<sequence length="167" mass="19534">MSNDETRNTEIVVANSQENTAQPQLVERDGYEPNMEEKMAYAEERERERSLHSAKLEAEEGGVSRDDESTIREENLRKNYQPLLRDVRKIRVEVPRVLSIFRKGFETNDDDIVSFPLTVVRVKENVEYFTQDEQIARINFAKILEIMRGTNDPWIKMLTQIIDCLVV</sequence>
<name>A0AAD9VHH5_9HYME</name>
<reference evidence="2" key="2">
    <citation type="journal article" date="2023" name="Commun. Biol.">
        <title>Intrasexual cuticular hydrocarbon dimorphism in a wasp sheds light on hydrocarbon biosynthesis genes in Hymenoptera.</title>
        <authorList>
            <person name="Moris V.C."/>
            <person name="Podsiadlowski L."/>
            <person name="Martin S."/>
            <person name="Oeyen J.P."/>
            <person name="Donath A."/>
            <person name="Petersen M."/>
            <person name="Wilbrandt J."/>
            <person name="Misof B."/>
            <person name="Liedtke D."/>
            <person name="Thamm M."/>
            <person name="Scheiner R."/>
            <person name="Schmitt T."/>
            <person name="Niehuis O."/>
        </authorList>
    </citation>
    <scope>NUCLEOTIDE SEQUENCE</scope>
    <source>
        <strain evidence="2">GBR_01_08_01A</strain>
    </source>
</reference>
<evidence type="ECO:0000313" key="3">
    <source>
        <dbReference type="Proteomes" id="UP001258017"/>
    </source>
</evidence>
<gene>
    <name evidence="2" type="ORF">KPH14_013127</name>
</gene>
<protein>
    <submittedName>
        <fullName evidence="2">Uncharacterized protein</fullName>
    </submittedName>
</protein>
<dbReference type="Proteomes" id="UP001258017">
    <property type="component" value="Unassembled WGS sequence"/>
</dbReference>
<dbReference type="EMBL" id="JAIFRP010005032">
    <property type="protein sequence ID" value="KAK2574756.1"/>
    <property type="molecule type" value="Genomic_DNA"/>
</dbReference>
<feature type="compositionally biased region" description="Basic and acidic residues" evidence="1">
    <location>
        <begin position="26"/>
        <end position="70"/>
    </location>
</feature>
<reference evidence="2" key="1">
    <citation type="submission" date="2021-08" db="EMBL/GenBank/DDBJ databases">
        <authorList>
            <person name="Misof B."/>
            <person name="Oliver O."/>
            <person name="Podsiadlowski L."/>
            <person name="Donath A."/>
            <person name="Peters R."/>
            <person name="Mayer C."/>
            <person name="Rust J."/>
            <person name="Gunkel S."/>
            <person name="Lesny P."/>
            <person name="Martin S."/>
            <person name="Oeyen J.P."/>
            <person name="Petersen M."/>
            <person name="Panagiotis P."/>
            <person name="Wilbrandt J."/>
            <person name="Tanja T."/>
        </authorList>
    </citation>
    <scope>NUCLEOTIDE SEQUENCE</scope>
    <source>
        <strain evidence="2">GBR_01_08_01A</strain>
        <tissue evidence="2">Thorax + abdomen</tissue>
    </source>
</reference>
<feature type="region of interest" description="Disordered" evidence="1">
    <location>
        <begin position="1"/>
        <end position="70"/>
    </location>
</feature>
<accession>A0AAD9VHH5</accession>